<gene>
    <name evidence="1" type="ORF">JVT61DRAFT_1069</name>
</gene>
<dbReference type="Gene3D" id="3.40.20.10">
    <property type="entry name" value="Severin"/>
    <property type="match status" value="2"/>
</dbReference>
<reference evidence="1" key="1">
    <citation type="submission" date="2021-03" db="EMBL/GenBank/DDBJ databases">
        <title>Evolutionary innovations through gain and loss of genes in the ectomycorrhizal Boletales.</title>
        <authorList>
            <person name="Wu G."/>
            <person name="Miyauchi S."/>
            <person name="Morin E."/>
            <person name="Yang Z.-L."/>
            <person name="Xu J."/>
            <person name="Martin F.M."/>
        </authorList>
    </citation>
    <scope>NUCLEOTIDE SEQUENCE</scope>
    <source>
        <strain evidence="1">BR01</strain>
    </source>
</reference>
<evidence type="ECO:0000313" key="1">
    <source>
        <dbReference type="EMBL" id="KAG6377023.1"/>
    </source>
</evidence>
<dbReference type="SUPFAM" id="SSF55753">
    <property type="entry name" value="Actin depolymerizing proteins"/>
    <property type="match status" value="2"/>
</dbReference>
<evidence type="ECO:0000313" key="2">
    <source>
        <dbReference type="Proteomes" id="UP000683000"/>
    </source>
</evidence>
<dbReference type="AlphaFoldDB" id="A0A8I2YU19"/>
<evidence type="ECO:0008006" key="3">
    <source>
        <dbReference type="Google" id="ProtNLM"/>
    </source>
</evidence>
<dbReference type="EMBL" id="JAGFBS010000010">
    <property type="protein sequence ID" value="KAG6377023.1"/>
    <property type="molecule type" value="Genomic_DNA"/>
</dbReference>
<proteinExistence type="predicted"/>
<name>A0A8I2YU19_9AGAM</name>
<comment type="caution">
    <text evidence="1">The sequence shown here is derived from an EMBL/GenBank/DDBJ whole genome shotgun (WGS) entry which is preliminary data.</text>
</comment>
<sequence length="278" mass="31187">MIGTGISTMKMHMSYCIKAPFSRDIYYWIGQNATQDNTVTAAFKSIEPDEHLGKLKVSQYREAQEEAGLRSGTTLVSSRPRIHKEFCQFNEKGKQTISYEMISIEQGGIYVYDSSDKIALLCTRASLAWERFWVGEMVMHIGGNVAEYLAHILRAYIDEGTPGDTEFMTLVGVDNVTPLHSRVYDSDHSVGPPAQLYRLGWAVYRFACCLVTSSLTLDAFDSEGVYILDDHGNTHDPVVYVWVGKDVPDAKARTALANGEVYLKENRELGRGNGFRCR</sequence>
<dbReference type="OrthoDB" id="6375767at2759"/>
<dbReference type="Proteomes" id="UP000683000">
    <property type="component" value="Unassembled WGS sequence"/>
</dbReference>
<keyword evidence="2" id="KW-1185">Reference proteome</keyword>
<protein>
    <recommendedName>
        <fullName evidence="3">Gelsolin</fullName>
    </recommendedName>
</protein>
<organism evidence="1 2">
    <name type="scientific">Boletus reticuloceps</name>
    <dbReference type="NCBI Taxonomy" id="495285"/>
    <lineage>
        <taxon>Eukaryota</taxon>
        <taxon>Fungi</taxon>
        <taxon>Dikarya</taxon>
        <taxon>Basidiomycota</taxon>
        <taxon>Agaricomycotina</taxon>
        <taxon>Agaricomycetes</taxon>
        <taxon>Agaricomycetidae</taxon>
        <taxon>Boletales</taxon>
        <taxon>Boletineae</taxon>
        <taxon>Boletaceae</taxon>
        <taxon>Boletoideae</taxon>
        <taxon>Boletus</taxon>
    </lineage>
</organism>
<dbReference type="InterPro" id="IPR029006">
    <property type="entry name" value="ADF-H/Gelsolin-like_dom_sf"/>
</dbReference>
<accession>A0A8I2YU19</accession>